<dbReference type="RefSeq" id="WP_072887902.1">
    <property type="nucleotide sequence ID" value="NZ_FQVW01000002.1"/>
</dbReference>
<gene>
    <name evidence="2" type="ORF">SAMN05216225_1002129</name>
</gene>
<dbReference type="EMBL" id="FQVW01000002">
    <property type="protein sequence ID" value="SHF68138.1"/>
    <property type="molecule type" value="Genomic_DNA"/>
</dbReference>
<keyword evidence="3" id="KW-1185">Reference proteome</keyword>
<evidence type="ECO:0000256" key="1">
    <source>
        <dbReference type="SAM" id="MobiDB-lite"/>
    </source>
</evidence>
<name>A0A1M5DM87_9BACI</name>
<feature type="region of interest" description="Disordered" evidence="1">
    <location>
        <begin position="19"/>
        <end position="72"/>
    </location>
</feature>
<feature type="compositionally biased region" description="Low complexity" evidence="1">
    <location>
        <begin position="34"/>
        <end position="51"/>
    </location>
</feature>
<dbReference type="STRING" id="930117.SAMN05216225_1002129"/>
<evidence type="ECO:0000313" key="3">
    <source>
        <dbReference type="Proteomes" id="UP000183988"/>
    </source>
</evidence>
<protein>
    <submittedName>
        <fullName evidence="2">Uncharacterized protein</fullName>
    </submittedName>
</protein>
<dbReference type="Proteomes" id="UP000183988">
    <property type="component" value="Unassembled WGS sequence"/>
</dbReference>
<sequence>MEIIILMLILSALSKLFGGDKGQEKKKQQPPVRPRTQSTPRPTPTPSGGQSQRTRRESTVQTISIEDQQKQQMERLAGQMRTTVDQSLNEYSNDEIKKTSLSEPMKKHKKDVLNKKQANFKKRMKNNLHRDGLANSVIMAEVLGPPKARKPYRSVVADRKR</sequence>
<organism evidence="2 3">
    <name type="scientific">Ornithinibacillus halophilus</name>
    <dbReference type="NCBI Taxonomy" id="930117"/>
    <lineage>
        <taxon>Bacteria</taxon>
        <taxon>Bacillati</taxon>
        <taxon>Bacillota</taxon>
        <taxon>Bacilli</taxon>
        <taxon>Bacillales</taxon>
        <taxon>Bacillaceae</taxon>
        <taxon>Ornithinibacillus</taxon>
    </lineage>
</organism>
<evidence type="ECO:0000313" key="2">
    <source>
        <dbReference type="EMBL" id="SHF68138.1"/>
    </source>
</evidence>
<dbReference type="AlphaFoldDB" id="A0A1M5DM87"/>
<proteinExistence type="predicted"/>
<reference evidence="2 3" key="1">
    <citation type="submission" date="2016-11" db="EMBL/GenBank/DDBJ databases">
        <authorList>
            <person name="Jaros S."/>
            <person name="Januszkiewicz K."/>
            <person name="Wedrychowicz H."/>
        </authorList>
    </citation>
    <scope>NUCLEOTIDE SEQUENCE [LARGE SCALE GENOMIC DNA]</scope>
    <source>
        <strain evidence="2 3">IBRC-M 10683</strain>
    </source>
</reference>
<accession>A0A1M5DM87</accession>
<dbReference type="OrthoDB" id="2692154at2"/>